<keyword evidence="4" id="KW-0456">Lyase</keyword>
<feature type="compositionally biased region" description="Basic and acidic residues" evidence="5">
    <location>
        <begin position="22"/>
        <end position="41"/>
    </location>
</feature>
<dbReference type="EMBL" id="ASPP01006074">
    <property type="protein sequence ID" value="ETO29414.1"/>
    <property type="molecule type" value="Genomic_DNA"/>
</dbReference>
<protein>
    <recommendedName>
        <fullName evidence="7">CENP-V/GFA domain-containing protein</fullName>
    </recommendedName>
</protein>
<feature type="compositionally biased region" description="Polar residues" evidence="5">
    <location>
        <begin position="1"/>
        <end position="14"/>
    </location>
</feature>
<gene>
    <name evidence="8" type="ORF">RFI_07707</name>
</gene>
<keyword evidence="6" id="KW-0812">Transmembrane</keyword>
<dbReference type="PANTHER" id="PTHR33337">
    <property type="entry name" value="GFA DOMAIN-CONTAINING PROTEIN"/>
    <property type="match status" value="1"/>
</dbReference>
<dbReference type="InterPro" id="IPR011057">
    <property type="entry name" value="Mss4-like_sf"/>
</dbReference>
<sequence length="363" mass="41087">PSSSRKILPSTSPKGTDISFDVEAKEDTTNEKDENANDPNKKNKRALPRNLMTGPTSPQPKPPRKPSTLSRVIKAVPQTIPPKKASSPRSGAVQTNSDKQERGVATALQNKSILVFFIVFFFCFVLLLLSHLSEYIWTNTHTHIFDILICFALLCKAIAIGQCARLDDSRKAVLHASCFCKDIEYELLQFPEDIQHCYCSMCRKMHGIRCPFMFSYICIHILAENNIRWTKGLHSLKSFSSSEHGCRFFCGRCASNVALKYDFQNDTLWLTPALFDVESVSMTLMTEPWHESCRVLHIFCGSRTRWYPLPNDGQPQLDDSDLFVFDPNAQDDTDYPAINMEKPPDHITLQSSQIPAKPPPKNI</sequence>
<keyword evidence="2" id="KW-0479">Metal-binding</keyword>
<feature type="region of interest" description="Disordered" evidence="5">
    <location>
        <begin position="1"/>
        <end position="101"/>
    </location>
</feature>
<evidence type="ECO:0000256" key="6">
    <source>
        <dbReference type="SAM" id="Phobius"/>
    </source>
</evidence>
<keyword evidence="9" id="KW-1185">Reference proteome</keyword>
<dbReference type="AlphaFoldDB" id="X6NUF9"/>
<comment type="similarity">
    <text evidence="1">Belongs to the Gfa family.</text>
</comment>
<dbReference type="PANTHER" id="PTHR33337:SF40">
    <property type="entry name" value="CENP-V_GFA DOMAIN-CONTAINING PROTEIN-RELATED"/>
    <property type="match status" value="1"/>
</dbReference>
<keyword evidence="3" id="KW-0862">Zinc</keyword>
<keyword evidence="6" id="KW-0472">Membrane</keyword>
<accession>X6NUF9</accession>
<comment type="caution">
    <text evidence="8">The sequence shown here is derived from an EMBL/GenBank/DDBJ whole genome shotgun (WGS) entry which is preliminary data.</text>
</comment>
<evidence type="ECO:0000256" key="1">
    <source>
        <dbReference type="ARBA" id="ARBA00005495"/>
    </source>
</evidence>
<dbReference type="GO" id="GO:0046872">
    <property type="term" value="F:metal ion binding"/>
    <property type="evidence" value="ECO:0007669"/>
    <property type="project" value="UniProtKB-KW"/>
</dbReference>
<dbReference type="GO" id="GO:0016846">
    <property type="term" value="F:carbon-sulfur lyase activity"/>
    <property type="evidence" value="ECO:0007669"/>
    <property type="project" value="InterPro"/>
</dbReference>
<feature type="compositionally biased region" description="Polar residues" evidence="5">
    <location>
        <begin position="87"/>
        <end position="97"/>
    </location>
</feature>
<evidence type="ECO:0000256" key="4">
    <source>
        <dbReference type="ARBA" id="ARBA00023239"/>
    </source>
</evidence>
<dbReference type="OrthoDB" id="6329284at2759"/>
<feature type="transmembrane region" description="Helical" evidence="6">
    <location>
        <begin position="144"/>
        <end position="164"/>
    </location>
</feature>
<dbReference type="Proteomes" id="UP000023152">
    <property type="component" value="Unassembled WGS sequence"/>
</dbReference>
<keyword evidence="6" id="KW-1133">Transmembrane helix</keyword>
<feature type="domain" description="CENP-V/GFA" evidence="7">
    <location>
        <begin position="174"/>
        <end position="290"/>
    </location>
</feature>
<feature type="region of interest" description="Disordered" evidence="5">
    <location>
        <begin position="327"/>
        <end position="363"/>
    </location>
</feature>
<dbReference type="Pfam" id="PF04828">
    <property type="entry name" value="GFA"/>
    <property type="match status" value="1"/>
</dbReference>
<reference evidence="8 9" key="1">
    <citation type="journal article" date="2013" name="Curr. Biol.">
        <title>The Genome of the Foraminiferan Reticulomyxa filosa.</title>
        <authorList>
            <person name="Glockner G."/>
            <person name="Hulsmann N."/>
            <person name="Schleicher M."/>
            <person name="Noegel A.A."/>
            <person name="Eichinger L."/>
            <person name="Gallinger C."/>
            <person name="Pawlowski J."/>
            <person name="Sierra R."/>
            <person name="Euteneuer U."/>
            <person name="Pillet L."/>
            <person name="Moustafa A."/>
            <person name="Platzer M."/>
            <person name="Groth M."/>
            <person name="Szafranski K."/>
            <person name="Schliwa M."/>
        </authorList>
    </citation>
    <scope>NUCLEOTIDE SEQUENCE [LARGE SCALE GENOMIC DNA]</scope>
</reference>
<proteinExistence type="inferred from homology"/>
<evidence type="ECO:0000259" key="7">
    <source>
        <dbReference type="PROSITE" id="PS51891"/>
    </source>
</evidence>
<evidence type="ECO:0000313" key="9">
    <source>
        <dbReference type="Proteomes" id="UP000023152"/>
    </source>
</evidence>
<dbReference type="Gene3D" id="3.90.1590.10">
    <property type="entry name" value="glutathione-dependent formaldehyde- activating enzyme (gfa)"/>
    <property type="match status" value="1"/>
</dbReference>
<organism evidence="8 9">
    <name type="scientific">Reticulomyxa filosa</name>
    <dbReference type="NCBI Taxonomy" id="46433"/>
    <lineage>
        <taxon>Eukaryota</taxon>
        <taxon>Sar</taxon>
        <taxon>Rhizaria</taxon>
        <taxon>Retaria</taxon>
        <taxon>Foraminifera</taxon>
        <taxon>Monothalamids</taxon>
        <taxon>Reticulomyxidae</taxon>
        <taxon>Reticulomyxa</taxon>
    </lineage>
</organism>
<evidence type="ECO:0000256" key="2">
    <source>
        <dbReference type="ARBA" id="ARBA00022723"/>
    </source>
</evidence>
<name>X6NUF9_RETFI</name>
<dbReference type="PROSITE" id="PS51891">
    <property type="entry name" value="CENP_V_GFA"/>
    <property type="match status" value="1"/>
</dbReference>
<evidence type="ECO:0000256" key="3">
    <source>
        <dbReference type="ARBA" id="ARBA00022833"/>
    </source>
</evidence>
<evidence type="ECO:0000313" key="8">
    <source>
        <dbReference type="EMBL" id="ETO29414.1"/>
    </source>
</evidence>
<feature type="non-terminal residue" evidence="8">
    <location>
        <position position="1"/>
    </location>
</feature>
<dbReference type="SUPFAM" id="SSF51316">
    <property type="entry name" value="Mss4-like"/>
    <property type="match status" value="1"/>
</dbReference>
<evidence type="ECO:0000256" key="5">
    <source>
        <dbReference type="SAM" id="MobiDB-lite"/>
    </source>
</evidence>
<feature type="transmembrane region" description="Helical" evidence="6">
    <location>
        <begin position="112"/>
        <end position="132"/>
    </location>
</feature>
<dbReference type="InterPro" id="IPR006913">
    <property type="entry name" value="CENP-V/GFA"/>
</dbReference>